<keyword evidence="5" id="KW-0690">Ribosome biogenesis</keyword>
<dbReference type="InterPro" id="IPR026532">
    <property type="entry name" value="BRX1"/>
</dbReference>
<dbReference type="EMBL" id="JACVVK020000033">
    <property type="protein sequence ID" value="KAK7501074.1"/>
    <property type="molecule type" value="Genomic_DNA"/>
</dbReference>
<dbReference type="InterPro" id="IPR007109">
    <property type="entry name" value="Brix"/>
</dbReference>
<dbReference type="SMART" id="SM00879">
    <property type="entry name" value="Brix"/>
    <property type="match status" value="1"/>
</dbReference>
<dbReference type="PANTHER" id="PTHR13634">
    <property type="entry name" value="RIBOSOME BIOGENESIS PROTEIN BRIX"/>
    <property type="match status" value="1"/>
</dbReference>
<dbReference type="InterPro" id="IPR016024">
    <property type="entry name" value="ARM-type_fold"/>
</dbReference>
<organism evidence="9 10">
    <name type="scientific">Batillaria attramentaria</name>
    <dbReference type="NCBI Taxonomy" id="370345"/>
    <lineage>
        <taxon>Eukaryota</taxon>
        <taxon>Metazoa</taxon>
        <taxon>Spiralia</taxon>
        <taxon>Lophotrochozoa</taxon>
        <taxon>Mollusca</taxon>
        <taxon>Gastropoda</taxon>
        <taxon>Caenogastropoda</taxon>
        <taxon>Sorbeoconcha</taxon>
        <taxon>Cerithioidea</taxon>
        <taxon>Batillariidae</taxon>
        <taxon>Batillaria</taxon>
    </lineage>
</organism>
<dbReference type="AlphaFoldDB" id="A0ABD0LNP0"/>
<dbReference type="Gene3D" id="3.40.50.10480">
    <property type="entry name" value="Probable brix-domain ribosomal biogenesis protein"/>
    <property type="match status" value="1"/>
</dbReference>
<comment type="similarity">
    <text evidence="3">Belongs to the BRX1 family.</text>
</comment>
<dbReference type="GO" id="GO:0005730">
    <property type="term" value="C:nucleolus"/>
    <property type="evidence" value="ECO:0007669"/>
    <property type="project" value="UniProtKB-SubCell"/>
</dbReference>
<evidence type="ECO:0000313" key="10">
    <source>
        <dbReference type="Proteomes" id="UP001519460"/>
    </source>
</evidence>
<comment type="subcellular location">
    <subcellularLocation>
        <location evidence="2">Nucleus</location>
        <location evidence="2">Nucleolus</location>
    </subcellularLocation>
</comment>
<evidence type="ECO:0000256" key="3">
    <source>
        <dbReference type="ARBA" id="ARBA00006369"/>
    </source>
</evidence>
<sequence length="725" mass="82565">MAKRKHVLESTGTEQKAKKKKLDNGEKKENAQPAKWTNKQRVLVFSSRGIAFRSRHLMQDLKRLMPHSKAESKMDRKDKLFVINEICEMKNCTKCIYFECKKKQDLYMWISNVPRGPSAKFLVENVHTMLELKMTGNCLKGSRPILSFDQTFDDTPHHKLLKELFTQVFNTPNHHPRSQPFFDRVMTFSIHDHRIFVRNFQILEEDGSLAEIGPRFVLNLIRMFEGSFGGPTLYQNPHYISPNQHRRNLRRAVSMKYKNRVAVKKAQELKKPDVSYKTDPLDDVFTSNAKPAPKTSNLSVNAPEFVPKGYSTQAGSLQAHPPHQAEGFVEAFGQMRVGGAEDLTNYLLLEFQKTMQILMTQPGNIPEYLRPLCEKLQQAGTPEVLSQVVDILYQQSVFEPNFRYTGARVCHFLCNHLKDHPIFGTFKATFLQKCQQDFMNRQQLLARGNEGLETLCGLTLFMGELFLNVTVDQGGQTERLEFLPRALTELMITLVSHPTDMSVKTVCQLLKLAGGPTEEKMNQDPQNAQYFSQVFAALTALKGSPQLAPNMKALIESVLKFREENWGQSPQPVQQSSPAQNRQMLDYAQGIQAEPVFFNMHGKQITREEAGYSDDGDLEDGHYVLTEDEEREFLAWQAETTAYGGQMTEEHLPSQSNHMGYDMSSGYRAWSTDDGYSDYQASYGDEYGGDDGYAPYLPDGLTMDEEAEKAYEDFLNSQCGASSRK</sequence>
<dbReference type="Pfam" id="PF04427">
    <property type="entry name" value="Brix"/>
    <property type="match status" value="1"/>
</dbReference>
<dbReference type="SUPFAM" id="SSF52954">
    <property type="entry name" value="Class II aaRS ABD-related"/>
    <property type="match status" value="1"/>
</dbReference>
<dbReference type="Pfam" id="PF02854">
    <property type="entry name" value="MIF4G"/>
    <property type="match status" value="1"/>
</dbReference>
<dbReference type="PROSITE" id="PS50833">
    <property type="entry name" value="BRIX"/>
    <property type="match status" value="1"/>
</dbReference>
<feature type="domain" description="Brix" evidence="8">
    <location>
        <begin position="40"/>
        <end position="229"/>
    </location>
</feature>
<dbReference type="Gene3D" id="1.25.40.180">
    <property type="match status" value="1"/>
</dbReference>
<reference evidence="9 10" key="1">
    <citation type="journal article" date="2023" name="Sci. Data">
        <title>Genome assembly of the Korean intertidal mud-creeper Batillaria attramentaria.</title>
        <authorList>
            <person name="Patra A.K."/>
            <person name="Ho P.T."/>
            <person name="Jun S."/>
            <person name="Lee S.J."/>
            <person name="Kim Y."/>
            <person name="Won Y.J."/>
        </authorList>
    </citation>
    <scope>NUCLEOTIDE SEQUENCE [LARGE SCALE GENOMIC DNA]</scope>
    <source>
        <strain evidence="9">Wonlab-2016</strain>
    </source>
</reference>
<dbReference type="InterPro" id="IPR003890">
    <property type="entry name" value="MIF4G-like_typ-3"/>
</dbReference>
<evidence type="ECO:0000256" key="5">
    <source>
        <dbReference type="ARBA" id="ARBA00022517"/>
    </source>
</evidence>
<accession>A0ABD0LNP0</accession>
<feature type="region of interest" description="Disordered" evidence="7">
    <location>
        <begin position="1"/>
        <end position="34"/>
    </location>
</feature>
<evidence type="ECO:0000256" key="2">
    <source>
        <dbReference type="ARBA" id="ARBA00004604"/>
    </source>
</evidence>
<comment type="function">
    <text evidence="1">Required for biogenesis of the 60S ribosomal subunit.</text>
</comment>
<dbReference type="Proteomes" id="UP001519460">
    <property type="component" value="Unassembled WGS sequence"/>
</dbReference>
<protein>
    <recommendedName>
        <fullName evidence="4">Ribosome biogenesis protein BRX1 homolog</fullName>
    </recommendedName>
</protein>
<dbReference type="GO" id="GO:0042254">
    <property type="term" value="P:ribosome biogenesis"/>
    <property type="evidence" value="ECO:0007669"/>
    <property type="project" value="UniProtKB-KW"/>
</dbReference>
<evidence type="ECO:0000259" key="8">
    <source>
        <dbReference type="PROSITE" id="PS50833"/>
    </source>
</evidence>
<evidence type="ECO:0000256" key="6">
    <source>
        <dbReference type="ARBA" id="ARBA00023242"/>
    </source>
</evidence>
<evidence type="ECO:0000313" key="9">
    <source>
        <dbReference type="EMBL" id="KAK7501074.1"/>
    </source>
</evidence>
<keyword evidence="6" id="KW-0539">Nucleus</keyword>
<evidence type="ECO:0000256" key="1">
    <source>
        <dbReference type="ARBA" id="ARBA00003439"/>
    </source>
</evidence>
<gene>
    <name evidence="9" type="ORF">BaRGS_00007559</name>
</gene>
<evidence type="ECO:0000256" key="7">
    <source>
        <dbReference type="SAM" id="MobiDB-lite"/>
    </source>
</evidence>
<dbReference type="FunFam" id="3.40.50.10480:FF:000003">
    <property type="entry name" value="Ribosome biogenesis protein BRX1"/>
    <property type="match status" value="1"/>
</dbReference>
<name>A0ABD0LNP0_9CAEN</name>
<proteinExistence type="inferred from homology"/>
<evidence type="ECO:0000256" key="4">
    <source>
        <dbReference type="ARBA" id="ARBA00020522"/>
    </source>
</evidence>
<dbReference type="PANTHER" id="PTHR13634:SF0">
    <property type="entry name" value="RIBOSOME BIOGENESIS PROTEIN BRX1 HOMOLOG"/>
    <property type="match status" value="1"/>
</dbReference>
<comment type="caution">
    <text evidence="9">The sequence shown here is derived from an EMBL/GenBank/DDBJ whole genome shotgun (WGS) entry which is preliminary data.</text>
</comment>
<dbReference type="SUPFAM" id="SSF48371">
    <property type="entry name" value="ARM repeat"/>
    <property type="match status" value="1"/>
</dbReference>
<keyword evidence="10" id="KW-1185">Reference proteome</keyword>